<protein>
    <submittedName>
        <fullName evidence="1">Uncharacterized protein</fullName>
    </submittedName>
</protein>
<name>A0A5D2RIJ1_GOSTO</name>
<evidence type="ECO:0000313" key="2">
    <source>
        <dbReference type="Proteomes" id="UP000322667"/>
    </source>
</evidence>
<evidence type="ECO:0000313" key="1">
    <source>
        <dbReference type="EMBL" id="TYI40599.1"/>
    </source>
</evidence>
<reference evidence="1 2" key="1">
    <citation type="submission" date="2019-07" db="EMBL/GenBank/DDBJ databases">
        <title>WGS assembly of Gossypium tomentosum.</title>
        <authorList>
            <person name="Chen Z.J."/>
            <person name="Sreedasyam A."/>
            <person name="Ando A."/>
            <person name="Song Q."/>
            <person name="De L."/>
            <person name="Hulse-Kemp A."/>
            <person name="Ding M."/>
            <person name="Ye W."/>
            <person name="Kirkbride R."/>
            <person name="Jenkins J."/>
            <person name="Plott C."/>
            <person name="Lovell J."/>
            <person name="Lin Y.-M."/>
            <person name="Vaughn R."/>
            <person name="Liu B."/>
            <person name="Li W."/>
            <person name="Simpson S."/>
            <person name="Scheffler B."/>
            <person name="Saski C."/>
            <person name="Grover C."/>
            <person name="Hu G."/>
            <person name="Conover J."/>
            <person name="Carlson J."/>
            <person name="Shu S."/>
            <person name="Boston L."/>
            <person name="Williams M."/>
            <person name="Peterson D."/>
            <person name="Mcgee K."/>
            <person name="Jones D."/>
            <person name="Wendel J."/>
            <person name="Stelly D."/>
            <person name="Grimwood J."/>
            <person name="Schmutz J."/>
        </authorList>
    </citation>
    <scope>NUCLEOTIDE SEQUENCE [LARGE SCALE GENOMIC DNA]</scope>
    <source>
        <strain evidence="1">7179.01</strain>
    </source>
</reference>
<dbReference type="AlphaFoldDB" id="A0A5D2RIJ1"/>
<proteinExistence type="predicted"/>
<keyword evidence="2" id="KW-1185">Reference proteome</keyword>
<accession>A0A5D2RIJ1</accession>
<sequence>MMSIEALAMAGVDYTVCGIEFEVWERQELEQLPPYLLAEPNTGREVMKKTSSSGSSKFWVDELSVKAKMATNQMTSKGSNVLG</sequence>
<organism evidence="1 2">
    <name type="scientific">Gossypium tomentosum</name>
    <name type="common">Hawaiian cotton</name>
    <name type="synonym">Gossypium sandvicense</name>
    <dbReference type="NCBI Taxonomy" id="34277"/>
    <lineage>
        <taxon>Eukaryota</taxon>
        <taxon>Viridiplantae</taxon>
        <taxon>Streptophyta</taxon>
        <taxon>Embryophyta</taxon>
        <taxon>Tracheophyta</taxon>
        <taxon>Spermatophyta</taxon>
        <taxon>Magnoliopsida</taxon>
        <taxon>eudicotyledons</taxon>
        <taxon>Gunneridae</taxon>
        <taxon>Pentapetalae</taxon>
        <taxon>rosids</taxon>
        <taxon>malvids</taxon>
        <taxon>Malvales</taxon>
        <taxon>Malvaceae</taxon>
        <taxon>Malvoideae</taxon>
        <taxon>Gossypium</taxon>
    </lineage>
</organism>
<gene>
    <name evidence="1" type="ORF">ES332_A02G174100v1</name>
</gene>
<dbReference type="EMBL" id="CM017611">
    <property type="protein sequence ID" value="TYI40599.1"/>
    <property type="molecule type" value="Genomic_DNA"/>
</dbReference>
<dbReference type="Proteomes" id="UP000322667">
    <property type="component" value="Chromosome A02"/>
</dbReference>